<keyword evidence="2" id="KW-1185">Reference proteome</keyword>
<proteinExistence type="predicted"/>
<evidence type="ECO:0000313" key="1">
    <source>
        <dbReference type="EMBL" id="SFT77245.1"/>
    </source>
</evidence>
<organism evidence="1 2">
    <name type="scientific">Kosakonia arachidis</name>
    <dbReference type="NCBI Taxonomy" id="551989"/>
    <lineage>
        <taxon>Bacteria</taxon>
        <taxon>Pseudomonadati</taxon>
        <taxon>Pseudomonadota</taxon>
        <taxon>Gammaproteobacteria</taxon>
        <taxon>Enterobacterales</taxon>
        <taxon>Enterobacteriaceae</taxon>
        <taxon>Kosakonia</taxon>
    </lineage>
</organism>
<dbReference type="EMBL" id="FPAU01000002">
    <property type="protein sequence ID" value="SFT77245.1"/>
    <property type="molecule type" value="Genomic_DNA"/>
</dbReference>
<accession>A0A1I7AQS9</accession>
<dbReference type="AlphaFoldDB" id="A0A1I7AQS9"/>
<evidence type="ECO:0000313" key="2">
    <source>
        <dbReference type="Proteomes" id="UP000199187"/>
    </source>
</evidence>
<dbReference type="Proteomes" id="UP000199187">
    <property type="component" value="Unassembled WGS sequence"/>
</dbReference>
<gene>
    <name evidence="1" type="ORF">SAMN05192562_10212</name>
</gene>
<name>A0A1I7AQS9_9ENTR</name>
<reference evidence="2" key="1">
    <citation type="submission" date="2016-10" db="EMBL/GenBank/DDBJ databases">
        <authorList>
            <person name="Varghese N."/>
            <person name="Submissions S."/>
        </authorList>
    </citation>
    <scope>NUCLEOTIDE SEQUENCE [LARGE SCALE GENOMIC DNA]</scope>
    <source>
        <strain evidence="2">Ah-143</strain>
    </source>
</reference>
<sequence>MGNGAFVELIMQQVNSISLVKVHEATDLSQAQSDVVLSGNNTGIIVPGQILEAAVQVNDQRYILFLTDDVIFEESLTIALIDINDGVKEIVRLGNEYATGSFEGLSVTADSINFRFIGDSLWTIKTVDSPRLRLPFGSDPKGVKREAGLKKYMIISATPAPEKIR</sequence>
<protein>
    <submittedName>
        <fullName evidence="1">Uncharacterized protein</fullName>
    </submittedName>
</protein>